<comment type="caution">
    <text evidence="1">The sequence shown here is derived from an EMBL/GenBank/DDBJ whole genome shotgun (WGS) entry which is preliminary data.</text>
</comment>
<reference evidence="2" key="1">
    <citation type="journal article" date="2020" name="Nat. Commun.">
        <title>Genome sequence of the cluster root forming white lupin.</title>
        <authorList>
            <person name="Hufnagel B."/>
            <person name="Marques A."/>
            <person name="Soriano A."/>
            <person name="Marques L."/>
            <person name="Divol F."/>
            <person name="Doumas P."/>
            <person name="Sallet E."/>
            <person name="Mancinotti D."/>
            <person name="Carrere S."/>
            <person name="Marande W."/>
            <person name="Arribat S."/>
            <person name="Keller J."/>
            <person name="Huneau C."/>
            <person name="Blein T."/>
            <person name="Aime D."/>
            <person name="Laguerre M."/>
            <person name="Taylor J."/>
            <person name="Schubert V."/>
            <person name="Nelson M."/>
            <person name="Geu-Flores F."/>
            <person name="Crespi M."/>
            <person name="Gallardo-Guerrero K."/>
            <person name="Delaux P.-M."/>
            <person name="Salse J."/>
            <person name="Berges H."/>
            <person name="Guyot R."/>
            <person name="Gouzy J."/>
            <person name="Peret B."/>
        </authorList>
    </citation>
    <scope>NUCLEOTIDE SEQUENCE [LARGE SCALE GENOMIC DNA]</scope>
    <source>
        <strain evidence="2">cv. Amiga</strain>
    </source>
</reference>
<sequence>MKRTHRPSRLSVFKIAELLGGGAALGGDPASGTVALWAAWRVCAS</sequence>
<name>A0A6A4QUF9_LUPAL</name>
<proteinExistence type="predicted"/>
<protein>
    <submittedName>
        <fullName evidence="1">Uncharacterized protein</fullName>
    </submittedName>
</protein>
<dbReference type="Proteomes" id="UP000447434">
    <property type="component" value="Chromosome 3"/>
</dbReference>
<keyword evidence="2" id="KW-1185">Reference proteome</keyword>
<evidence type="ECO:0000313" key="1">
    <source>
        <dbReference type="EMBL" id="KAE9617480.1"/>
    </source>
</evidence>
<organism evidence="1 2">
    <name type="scientific">Lupinus albus</name>
    <name type="common">White lupine</name>
    <name type="synonym">Lupinus termis</name>
    <dbReference type="NCBI Taxonomy" id="3870"/>
    <lineage>
        <taxon>Eukaryota</taxon>
        <taxon>Viridiplantae</taxon>
        <taxon>Streptophyta</taxon>
        <taxon>Embryophyta</taxon>
        <taxon>Tracheophyta</taxon>
        <taxon>Spermatophyta</taxon>
        <taxon>Magnoliopsida</taxon>
        <taxon>eudicotyledons</taxon>
        <taxon>Gunneridae</taxon>
        <taxon>Pentapetalae</taxon>
        <taxon>rosids</taxon>
        <taxon>fabids</taxon>
        <taxon>Fabales</taxon>
        <taxon>Fabaceae</taxon>
        <taxon>Papilionoideae</taxon>
        <taxon>50 kb inversion clade</taxon>
        <taxon>genistoids sensu lato</taxon>
        <taxon>core genistoids</taxon>
        <taxon>Genisteae</taxon>
        <taxon>Lupinus</taxon>
    </lineage>
</organism>
<gene>
    <name evidence="1" type="ORF">Lalb_Chr03g0035811</name>
</gene>
<accession>A0A6A4QUF9</accession>
<evidence type="ECO:0000313" key="2">
    <source>
        <dbReference type="Proteomes" id="UP000447434"/>
    </source>
</evidence>
<dbReference type="AlphaFoldDB" id="A0A6A4QUF9"/>
<dbReference type="EMBL" id="WOCE01000003">
    <property type="protein sequence ID" value="KAE9617480.1"/>
    <property type="molecule type" value="Genomic_DNA"/>
</dbReference>